<dbReference type="SUPFAM" id="SSF52425">
    <property type="entry name" value="Cryptochrome/photolyase, N-terminal domain"/>
    <property type="match status" value="1"/>
</dbReference>
<evidence type="ECO:0000256" key="4">
    <source>
        <dbReference type="PIRSR" id="PIRSR602081-1"/>
    </source>
</evidence>
<comment type="caution">
    <text evidence="7">The sequence shown here is derived from an EMBL/GenBank/DDBJ whole genome shotgun (WGS) entry which is preliminary data.</text>
</comment>
<reference evidence="7" key="1">
    <citation type="journal article" date="2020" name="Stud. Mycol.">
        <title>101 Dothideomycetes genomes: a test case for predicting lifestyles and emergence of pathogens.</title>
        <authorList>
            <person name="Haridas S."/>
            <person name="Albert R."/>
            <person name="Binder M."/>
            <person name="Bloem J."/>
            <person name="Labutti K."/>
            <person name="Salamov A."/>
            <person name="Andreopoulos B."/>
            <person name="Baker S."/>
            <person name="Barry K."/>
            <person name="Bills G."/>
            <person name="Bluhm B."/>
            <person name="Cannon C."/>
            <person name="Castanera R."/>
            <person name="Culley D."/>
            <person name="Daum C."/>
            <person name="Ezra D."/>
            <person name="Gonzalez J."/>
            <person name="Henrissat B."/>
            <person name="Kuo A."/>
            <person name="Liang C."/>
            <person name="Lipzen A."/>
            <person name="Lutzoni F."/>
            <person name="Magnuson J."/>
            <person name="Mondo S."/>
            <person name="Nolan M."/>
            <person name="Ohm R."/>
            <person name="Pangilinan J."/>
            <person name="Park H.-J."/>
            <person name="Ramirez L."/>
            <person name="Alfaro M."/>
            <person name="Sun H."/>
            <person name="Tritt A."/>
            <person name="Yoshinaga Y."/>
            <person name="Zwiers L.-H."/>
            <person name="Turgeon B."/>
            <person name="Goodwin S."/>
            <person name="Spatafora J."/>
            <person name="Crous P."/>
            <person name="Grigoriev I."/>
        </authorList>
    </citation>
    <scope>NUCLEOTIDE SEQUENCE</scope>
    <source>
        <strain evidence="7">CBS 130266</strain>
    </source>
</reference>
<accession>A0A9P4NVL5</accession>
<feature type="binding site" evidence="4">
    <location>
        <begin position="283"/>
        <end position="287"/>
    </location>
    <ligand>
        <name>FAD</name>
        <dbReference type="ChEBI" id="CHEBI:57692"/>
    </ligand>
</feature>
<dbReference type="GO" id="GO:0003904">
    <property type="term" value="F:deoxyribodipyrimidine photo-lyase activity"/>
    <property type="evidence" value="ECO:0007669"/>
    <property type="project" value="TreeGrafter"/>
</dbReference>
<dbReference type="EMBL" id="MU007022">
    <property type="protein sequence ID" value="KAF2433120.1"/>
    <property type="molecule type" value="Genomic_DNA"/>
</dbReference>
<dbReference type="Proteomes" id="UP000800235">
    <property type="component" value="Unassembled WGS sequence"/>
</dbReference>
<dbReference type="PANTHER" id="PTHR11455:SF9">
    <property type="entry name" value="CRYPTOCHROME CIRCADIAN CLOCK 5 ISOFORM X1"/>
    <property type="match status" value="1"/>
</dbReference>
<dbReference type="GO" id="GO:0003677">
    <property type="term" value="F:DNA binding"/>
    <property type="evidence" value="ECO:0007669"/>
    <property type="project" value="TreeGrafter"/>
</dbReference>
<name>A0A9P4NVL5_9PEZI</name>
<dbReference type="InterPro" id="IPR006050">
    <property type="entry name" value="DNA_photolyase_N"/>
</dbReference>
<keyword evidence="8" id="KW-1185">Reference proteome</keyword>
<dbReference type="Gene3D" id="3.40.50.620">
    <property type="entry name" value="HUPs"/>
    <property type="match status" value="1"/>
</dbReference>
<keyword evidence="2 4" id="KW-0285">Flavoprotein</keyword>
<dbReference type="GO" id="GO:0071949">
    <property type="term" value="F:FAD binding"/>
    <property type="evidence" value="ECO:0007669"/>
    <property type="project" value="TreeGrafter"/>
</dbReference>
<dbReference type="InterPro" id="IPR002081">
    <property type="entry name" value="Cryptochrome/DNA_photolyase_1"/>
</dbReference>
<comment type="similarity">
    <text evidence="1">Belongs to the DNA photolyase class-1 family.</text>
</comment>
<organism evidence="7 8">
    <name type="scientific">Tothia fuscella</name>
    <dbReference type="NCBI Taxonomy" id="1048955"/>
    <lineage>
        <taxon>Eukaryota</taxon>
        <taxon>Fungi</taxon>
        <taxon>Dikarya</taxon>
        <taxon>Ascomycota</taxon>
        <taxon>Pezizomycotina</taxon>
        <taxon>Dothideomycetes</taxon>
        <taxon>Pleosporomycetidae</taxon>
        <taxon>Venturiales</taxon>
        <taxon>Cylindrosympodiaceae</taxon>
        <taxon>Tothia</taxon>
    </lineage>
</organism>
<evidence type="ECO:0000256" key="5">
    <source>
        <dbReference type="SAM" id="MobiDB-lite"/>
    </source>
</evidence>
<dbReference type="SUPFAM" id="SSF48173">
    <property type="entry name" value="Cryptochrome/photolyase FAD-binding domain"/>
    <property type="match status" value="1"/>
</dbReference>
<dbReference type="GO" id="GO:0043153">
    <property type="term" value="P:entrainment of circadian clock by photoperiod"/>
    <property type="evidence" value="ECO:0007669"/>
    <property type="project" value="TreeGrafter"/>
</dbReference>
<feature type="domain" description="Photolyase/cryptochrome alpha/beta" evidence="6">
    <location>
        <begin position="11"/>
        <end position="143"/>
    </location>
</feature>
<dbReference type="OrthoDB" id="435881at2759"/>
<sequence>MPAPKFITNKPRVIYWFRTDLRLHDSPALRAALDLNPECLYPIWTWDPHYVYHARVGPNRWQYLIDCQNDLSSRITALNPKSRLLVLREGPETILPKLWKEWRISHIVFEKDTDAYGRERDEKIERLAKEAGVKVVSIAGRTLWDSDDVVERNGGKATMTLAQLQTAGKKLGEIARPIPPPETLPNLGELILGFAHTQPIAALDLNASHRSEADKSYETIAGPNGDLGPPTLEELGIRPATTRHRGGETVALEQMNKILADKTYTATFQKPNTAPTAFEPQATTLLSPHHHFGSLSIRQFYWGIVDVVEEFNKSGKGKASVPPTSLIGQLEFRDMYFGAHAKLGYSFSQTIGNPNIRFIPWYLPSVLDDKTGRVISGTYYIDNQEAEVWFQRWKFGRTGFPWIDALMRQLRQEGWIHHLGRHAVASFLTRGGCFVHWERGAEVFEEWLIDHETACNAGNWQWLSCTAFFSQFYRVYSPIAFPKKWDKSGNIVRKYVPELKDYDDKYIYEPWKAPIADQRKWGCMIKDDGSDEFTYPKPMFDFSERREWCLRKMKEAYDVGLHGNDEKVKDGSWRSLFGDELGNKGDVKLMSIGDIDAGDNGAENVVTAVISPGNEDKGTVIGQKRKASKSQGTLDGLVKRIKKS</sequence>
<protein>
    <submittedName>
        <fullName evidence="7">Cryptochrome/photolyase FAD-binding domain-containing protein</fullName>
    </submittedName>
</protein>
<evidence type="ECO:0000256" key="2">
    <source>
        <dbReference type="ARBA" id="ARBA00022630"/>
    </source>
</evidence>
<dbReference type="PANTHER" id="PTHR11455">
    <property type="entry name" value="CRYPTOCHROME"/>
    <property type="match status" value="1"/>
</dbReference>
<dbReference type="GO" id="GO:0032922">
    <property type="term" value="P:circadian regulation of gene expression"/>
    <property type="evidence" value="ECO:0007669"/>
    <property type="project" value="TreeGrafter"/>
</dbReference>
<dbReference type="InterPro" id="IPR036155">
    <property type="entry name" value="Crypto/Photolyase_N_sf"/>
</dbReference>
<evidence type="ECO:0000313" key="7">
    <source>
        <dbReference type="EMBL" id="KAF2433120.1"/>
    </source>
</evidence>
<dbReference type="Pfam" id="PF00875">
    <property type="entry name" value="DNA_photolyase"/>
    <property type="match status" value="1"/>
</dbReference>
<feature type="binding site" evidence="4">
    <location>
        <begin position="329"/>
        <end position="336"/>
    </location>
    <ligand>
        <name>FAD</name>
        <dbReference type="ChEBI" id="CHEBI:57692"/>
    </ligand>
</feature>
<gene>
    <name evidence="7" type="ORF">EJ08DRAFT_584360</name>
</gene>
<dbReference type="InterPro" id="IPR014729">
    <property type="entry name" value="Rossmann-like_a/b/a_fold"/>
</dbReference>
<dbReference type="Gene3D" id="1.25.40.80">
    <property type="match status" value="1"/>
</dbReference>
<comment type="cofactor">
    <cofactor evidence="4">
        <name>FAD</name>
        <dbReference type="ChEBI" id="CHEBI:57692"/>
    </cofactor>
    <text evidence="4">Binds 1 FAD per subunit.</text>
</comment>
<feature type="region of interest" description="Disordered" evidence="5">
    <location>
        <begin position="613"/>
        <end position="635"/>
    </location>
</feature>
<dbReference type="InterPro" id="IPR036134">
    <property type="entry name" value="Crypto/Photolyase_FAD-like_sf"/>
</dbReference>
<evidence type="ECO:0000259" key="6">
    <source>
        <dbReference type="PROSITE" id="PS51645"/>
    </source>
</evidence>
<evidence type="ECO:0000313" key="8">
    <source>
        <dbReference type="Proteomes" id="UP000800235"/>
    </source>
</evidence>
<evidence type="ECO:0000256" key="1">
    <source>
        <dbReference type="ARBA" id="ARBA00005862"/>
    </source>
</evidence>
<dbReference type="Gene3D" id="1.10.579.10">
    <property type="entry name" value="DNA Cyclobutane Dipyrimidine Photolyase, subunit A, domain 3"/>
    <property type="match status" value="1"/>
</dbReference>
<dbReference type="AlphaFoldDB" id="A0A9P4NVL5"/>
<dbReference type="Pfam" id="PF03441">
    <property type="entry name" value="FAD_binding_7"/>
    <property type="match status" value="1"/>
</dbReference>
<dbReference type="GO" id="GO:0005634">
    <property type="term" value="C:nucleus"/>
    <property type="evidence" value="ECO:0007669"/>
    <property type="project" value="TreeGrafter"/>
</dbReference>
<dbReference type="GO" id="GO:0005737">
    <property type="term" value="C:cytoplasm"/>
    <property type="evidence" value="ECO:0007669"/>
    <property type="project" value="TreeGrafter"/>
</dbReference>
<dbReference type="PROSITE" id="PS51645">
    <property type="entry name" value="PHR_CRY_ALPHA_BETA"/>
    <property type="match status" value="1"/>
</dbReference>
<dbReference type="InterPro" id="IPR005101">
    <property type="entry name" value="Cryptochr/Photolyase_FAD-bd"/>
</dbReference>
<evidence type="ECO:0000256" key="3">
    <source>
        <dbReference type="ARBA" id="ARBA00022827"/>
    </source>
</evidence>
<proteinExistence type="inferred from homology"/>
<keyword evidence="3 4" id="KW-0274">FAD</keyword>